<keyword evidence="8" id="KW-1185">Reference proteome</keyword>
<comment type="subcellular location">
    <subcellularLocation>
        <location evidence="1">Membrane</location>
        <topology evidence="1">Multi-pass membrane protein</topology>
    </subcellularLocation>
</comment>
<proteinExistence type="predicted"/>
<dbReference type="AlphaFoldDB" id="A0A4P6K489"/>
<dbReference type="Pfam" id="PF04893">
    <property type="entry name" value="Yip1"/>
    <property type="match status" value="1"/>
</dbReference>
<name>A0A4P6K489_KTERU</name>
<evidence type="ECO:0000313" key="7">
    <source>
        <dbReference type="EMBL" id="QBD83117.1"/>
    </source>
</evidence>
<evidence type="ECO:0000256" key="1">
    <source>
        <dbReference type="ARBA" id="ARBA00004141"/>
    </source>
</evidence>
<protein>
    <recommendedName>
        <fullName evidence="6">Yip1 domain-containing protein</fullName>
    </recommendedName>
</protein>
<evidence type="ECO:0000256" key="5">
    <source>
        <dbReference type="SAM" id="Phobius"/>
    </source>
</evidence>
<sequence>MAERSSYKAAYEIAKPRPLAIAIIELPILYLKAIFRPSARLFAEEGERAKWDIVVVQLFLLVFIPGVLGLIRGLNRASTIRATGGPSPLYNALASLAVGTSLVATLIQVLAVPILFFIGVTIQFLLARAFSGNGSYVSQAYATLLYQVPLTVVQSIITTVLVLMQTFGRIFISPIIGLAIIIYSIFINIAAIAGVHRLSHGRSTAVVIIPYVLAVLLTCGLTIYFARLIISAVHNIH</sequence>
<keyword evidence="4 5" id="KW-0472">Membrane</keyword>
<organism evidence="7 8">
    <name type="scientific">Ktedonosporobacter rubrisoli</name>
    <dbReference type="NCBI Taxonomy" id="2509675"/>
    <lineage>
        <taxon>Bacteria</taxon>
        <taxon>Bacillati</taxon>
        <taxon>Chloroflexota</taxon>
        <taxon>Ktedonobacteria</taxon>
        <taxon>Ktedonobacterales</taxon>
        <taxon>Ktedonosporobacteraceae</taxon>
        <taxon>Ktedonosporobacter</taxon>
    </lineage>
</organism>
<evidence type="ECO:0000313" key="8">
    <source>
        <dbReference type="Proteomes" id="UP000290365"/>
    </source>
</evidence>
<feature type="transmembrane region" description="Helical" evidence="5">
    <location>
        <begin position="175"/>
        <end position="196"/>
    </location>
</feature>
<dbReference type="InterPro" id="IPR006977">
    <property type="entry name" value="Yip1_dom"/>
</dbReference>
<dbReference type="GO" id="GO:0016020">
    <property type="term" value="C:membrane"/>
    <property type="evidence" value="ECO:0007669"/>
    <property type="project" value="UniProtKB-SubCell"/>
</dbReference>
<feature type="transmembrane region" description="Helical" evidence="5">
    <location>
        <begin position="144"/>
        <end position="163"/>
    </location>
</feature>
<dbReference type="EMBL" id="CP035758">
    <property type="protein sequence ID" value="QBD83117.1"/>
    <property type="molecule type" value="Genomic_DNA"/>
</dbReference>
<dbReference type="RefSeq" id="WP_129894184.1">
    <property type="nucleotide sequence ID" value="NZ_CP035758.1"/>
</dbReference>
<dbReference type="Proteomes" id="UP000290365">
    <property type="component" value="Chromosome"/>
</dbReference>
<accession>A0A4P6K489</accession>
<gene>
    <name evidence="7" type="ORF">EPA93_47025</name>
</gene>
<feature type="domain" description="Yip1" evidence="6">
    <location>
        <begin position="34"/>
        <end position="218"/>
    </location>
</feature>
<feature type="transmembrane region" description="Helical" evidence="5">
    <location>
        <begin position="51"/>
        <end position="71"/>
    </location>
</feature>
<evidence type="ECO:0000256" key="4">
    <source>
        <dbReference type="ARBA" id="ARBA00023136"/>
    </source>
</evidence>
<keyword evidence="3 5" id="KW-1133">Transmembrane helix</keyword>
<evidence type="ECO:0000256" key="2">
    <source>
        <dbReference type="ARBA" id="ARBA00022692"/>
    </source>
</evidence>
<dbReference type="KEGG" id="kbs:EPA93_47025"/>
<keyword evidence="2 5" id="KW-0812">Transmembrane</keyword>
<reference evidence="7 8" key="1">
    <citation type="submission" date="2019-01" db="EMBL/GenBank/DDBJ databases">
        <title>Ktedonosporobacter rubrisoli SCAWS-G2.</title>
        <authorList>
            <person name="Huang Y."/>
            <person name="Yan B."/>
        </authorList>
    </citation>
    <scope>NUCLEOTIDE SEQUENCE [LARGE SCALE GENOMIC DNA]</scope>
    <source>
        <strain evidence="7 8">SCAWS-G2</strain>
    </source>
</reference>
<feature type="transmembrane region" description="Helical" evidence="5">
    <location>
        <begin position="92"/>
        <end position="124"/>
    </location>
</feature>
<feature type="transmembrane region" description="Helical" evidence="5">
    <location>
        <begin position="20"/>
        <end position="39"/>
    </location>
</feature>
<evidence type="ECO:0000256" key="3">
    <source>
        <dbReference type="ARBA" id="ARBA00022989"/>
    </source>
</evidence>
<feature type="transmembrane region" description="Helical" evidence="5">
    <location>
        <begin position="208"/>
        <end position="230"/>
    </location>
</feature>
<evidence type="ECO:0000259" key="6">
    <source>
        <dbReference type="Pfam" id="PF04893"/>
    </source>
</evidence>
<dbReference type="OrthoDB" id="160337at2"/>